<dbReference type="InterPro" id="IPR011761">
    <property type="entry name" value="ATP-grasp"/>
</dbReference>
<name>A0A0V8JAW7_9BACL</name>
<dbReference type="InterPro" id="IPR026838">
    <property type="entry name" value="YheC/D"/>
</dbReference>
<gene>
    <name evidence="3" type="ORF">AS030_00465</name>
</gene>
<keyword evidence="1" id="KW-0547">Nucleotide-binding</keyword>
<dbReference type="GO" id="GO:0005524">
    <property type="term" value="F:ATP binding"/>
    <property type="evidence" value="ECO:0007669"/>
    <property type="project" value="UniProtKB-UniRule"/>
</dbReference>
<dbReference type="AlphaFoldDB" id="A0A0V8JAW7"/>
<evidence type="ECO:0000313" key="4">
    <source>
        <dbReference type="Proteomes" id="UP000054099"/>
    </source>
</evidence>
<proteinExistence type="predicted"/>
<dbReference type="RefSeq" id="WP_061967187.1">
    <property type="nucleotide sequence ID" value="NZ_FMAV01000001.1"/>
</dbReference>
<keyword evidence="4" id="KW-1185">Reference proteome</keyword>
<organism evidence="3 4">
    <name type="scientific">Fictibacillus enclensis</name>
    <dbReference type="NCBI Taxonomy" id="1017270"/>
    <lineage>
        <taxon>Bacteria</taxon>
        <taxon>Bacillati</taxon>
        <taxon>Bacillota</taxon>
        <taxon>Bacilli</taxon>
        <taxon>Bacillales</taxon>
        <taxon>Fictibacillaceae</taxon>
        <taxon>Fictibacillus</taxon>
    </lineage>
</organism>
<keyword evidence="1" id="KW-0067">ATP-binding</keyword>
<accession>A0A0V8JAW7</accession>
<dbReference type="SUPFAM" id="SSF56059">
    <property type="entry name" value="Glutathione synthetase ATP-binding domain-like"/>
    <property type="match status" value="1"/>
</dbReference>
<comment type="caution">
    <text evidence="3">The sequence shown here is derived from an EMBL/GenBank/DDBJ whole genome shotgun (WGS) entry which is preliminary data.</text>
</comment>
<evidence type="ECO:0000313" key="3">
    <source>
        <dbReference type="EMBL" id="KSU84081.1"/>
    </source>
</evidence>
<dbReference type="EMBL" id="LNQN01000001">
    <property type="protein sequence ID" value="KSU84081.1"/>
    <property type="molecule type" value="Genomic_DNA"/>
</dbReference>
<reference evidence="3 4" key="1">
    <citation type="journal article" date="2014" name="Antonie Van Leeuwenhoek">
        <title>Fictibacillus enclensis sp. nov., isolated from marine sediment.</title>
        <authorList>
            <person name="Dastager S.G."/>
            <person name="Mawlankar R."/>
            <person name="Srinivasan K."/>
            <person name="Tang S.K."/>
            <person name="Lee J.C."/>
            <person name="Ramana V.V."/>
            <person name="Shouche Y.S."/>
        </authorList>
    </citation>
    <scope>NUCLEOTIDE SEQUENCE [LARGE SCALE GENOMIC DNA]</scope>
    <source>
        <strain evidence="3 4">NIO-1003</strain>
    </source>
</reference>
<protein>
    <recommendedName>
        <fullName evidence="2">ATP-grasp domain-containing protein</fullName>
    </recommendedName>
</protein>
<evidence type="ECO:0000259" key="2">
    <source>
        <dbReference type="PROSITE" id="PS50975"/>
    </source>
</evidence>
<sequence>MTILPLYPYKTEKAVLFIPEWLLLDTGKPVTLSFGSSTVTCTAIAHARDELRLSSPLWTALQIPFASRVHIHIHGSSLEIGPLAGIFTSHVGFSSSRPAGERSSFFAKLLSAARPVGSYYFLFGPKQIDLKNSIVYGYFHDGTRWTTHSVPLPSVIYNQIPTRKTENSPSIQKALHLFQNEWKIPVFNPSFFNKQEISQMMSGDSETGHYLPETFIDADVYEIERMLNTYPVIFFKPAGGSFGRGISTVSKLKNGNYICRFQDGPRLQSMNFGRLSDLLHSRKLVSQKEKVLVQQGIDLITIGHSPVDFRIHSNKNRHGQWVISAIAAKVAGSQALTTHLSYGGEARRPENALELAGMPSQLLIKLKQAALKISKQIDAKTDGLIGEIGFDMGIDKQGRIWLIEANSRPGRSLLSHSLFRKEDYLTRRLSLEYGIHLAEQAFLSKPLIHAQ</sequence>
<evidence type="ECO:0000256" key="1">
    <source>
        <dbReference type="PROSITE-ProRule" id="PRU00409"/>
    </source>
</evidence>
<dbReference type="Pfam" id="PF14398">
    <property type="entry name" value="ATPgrasp_YheCD"/>
    <property type="match status" value="1"/>
</dbReference>
<dbReference type="GO" id="GO:0046872">
    <property type="term" value="F:metal ion binding"/>
    <property type="evidence" value="ECO:0007669"/>
    <property type="project" value="InterPro"/>
</dbReference>
<feature type="domain" description="ATP-grasp" evidence="2">
    <location>
        <begin position="201"/>
        <end position="446"/>
    </location>
</feature>
<dbReference type="OrthoDB" id="7869153at2"/>
<dbReference type="PROSITE" id="PS50975">
    <property type="entry name" value="ATP_GRASP"/>
    <property type="match status" value="1"/>
</dbReference>
<dbReference type="Proteomes" id="UP000054099">
    <property type="component" value="Unassembled WGS sequence"/>
</dbReference>